<protein>
    <submittedName>
        <fullName evidence="1 2">Uncharacterized protein</fullName>
    </submittedName>
</protein>
<dbReference type="AlphaFoldDB" id="A0A084WQR7"/>
<accession>A0A084WQR7</accession>
<dbReference type="Proteomes" id="UP000030765">
    <property type="component" value="Unassembled WGS sequence"/>
</dbReference>
<evidence type="ECO:0000313" key="1">
    <source>
        <dbReference type="EMBL" id="KFB52561.1"/>
    </source>
</evidence>
<keyword evidence="3" id="KW-1185">Reference proteome</keyword>
<dbReference type="EnsemblMetazoa" id="ASIC020804-RA">
    <property type="protein sequence ID" value="ASIC020804-PA"/>
    <property type="gene ID" value="ASIC020804"/>
</dbReference>
<evidence type="ECO:0000313" key="3">
    <source>
        <dbReference type="Proteomes" id="UP000030765"/>
    </source>
</evidence>
<gene>
    <name evidence="1" type="ORF">ZHAS_00020804</name>
</gene>
<sequence length="162" mass="18402">MLPLPHEKRNFSFLVSVSVCVQDIARCNALPSTTTTMTTTTTKRTRKCKPQPKTDPKRNADVAKCALFDILRKAPRKVRSRPFGQRNVSRSDDTIEKCWGSPASDRFSAKRHRSRGRISLFVRKQPPMASDSCCFEHSIHMSRDTSAENDEYGVPFPTLRCL</sequence>
<name>A0A084WQR7_ANOSI</name>
<dbReference type="VEuPathDB" id="VectorBase:ASIC020804"/>
<dbReference type="EMBL" id="KE525397">
    <property type="protein sequence ID" value="KFB52561.1"/>
    <property type="molecule type" value="Genomic_DNA"/>
</dbReference>
<organism evidence="1">
    <name type="scientific">Anopheles sinensis</name>
    <name type="common">Mosquito</name>
    <dbReference type="NCBI Taxonomy" id="74873"/>
    <lineage>
        <taxon>Eukaryota</taxon>
        <taxon>Metazoa</taxon>
        <taxon>Ecdysozoa</taxon>
        <taxon>Arthropoda</taxon>
        <taxon>Hexapoda</taxon>
        <taxon>Insecta</taxon>
        <taxon>Pterygota</taxon>
        <taxon>Neoptera</taxon>
        <taxon>Endopterygota</taxon>
        <taxon>Diptera</taxon>
        <taxon>Nematocera</taxon>
        <taxon>Culicoidea</taxon>
        <taxon>Culicidae</taxon>
        <taxon>Anophelinae</taxon>
        <taxon>Anopheles</taxon>
    </lineage>
</organism>
<reference evidence="2" key="2">
    <citation type="submission" date="2020-05" db="UniProtKB">
        <authorList>
            <consortium name="EnsemblMetazoa"/>
        </authorList>
    </citation>
    <scope>IDENTIFICATION</scope>
</reference>
<dbReference type="EMBL" id="ATLV01025677">
    <property type="status" value="NOT_ANNOTATED_CDS"/>
    <property type="molecule type" value="Genomic_DNA"/>
</dbReference>
<proteinExistence type="predicted"/>
<reference evidence="1 3" key="1">
    <citation type="journal article" date="2014" name="BMC Genomics">
        <title>Genome sequence of Anopheles sinensis provides insight into genetics basis of mosquito competence for malaria parasites.</title>
        <authorList>
            <person name="Zhou D."/>
            <person name="Zhang D."/>
            <person name="Ding G."/>
            <person name="Shi L."/>
            <person name="Hou Q."/>
            <person name="Ye Y."/>
            <person name="Xu Y."/>
            <person name="Zhou H."/>
            <person name="Xiong C."/>
            <person name="Li S."/>
            <person name="Yu J."/>
            <person name="Hong S."/>
            <person name="Yu X."/>
            <person name="Zou P."/>
            <person name="Chen C."/>
            <person name="Chang X."/>
            <person name="Wang W."/>
            <person name="Lv Y."/>
            <person name="Sun Y."/>
            <person name="Ma L."/>
            <person name="Shen B."/>
            <person name="Zhu C."/>
        </authorList>
    </citation>
    <scope>NUCLEOTIDE SEQUENCE [LARGE SCALE GENOMIC DNA]</scope>
</reference>
<evidence type="ECO:0000313" key="2">
    <source>
        <dbReference type="EnsemblMetazoa" id="ASIC020804-PA"/>
    </source>
</evidence>